<feature type="transmembrane region" description="Helical" evidence="6">
    <location>
        <begin position="480"/>
        <end position="499"/>
    </location>
</feature>
<dbReference type="STRING" id="1306861.A0A4U6X2R5"/>
<dbReference type="PANTHER" id="PTHR10924">
    <property type="entry name" value="MAJOR FACILITATOR SUPERFAMILY PROTEIN-RELATED"/>
    <property type="match status" value="1"/>
</dbReference>
<dbReference type="EMBL" id="PJEX01000573">
    <property type="protein sequence ID" value="TKW49294.1"/>
    <property type="molecule type" value="Genomic_DNA"/>
</dbReference>
<feature type="transmembrane region" description="Helical" evidence="6">
    <location>
        <begin position="141"/>
        <end position="159"/>
    </location>
</feature>
<evidence type="ECO:0000313" key="8">
    <source>
        <dbReference type="Proteomes" id="UP000310108"/>
    </source>
</evidence>
<proteinExistence type="predicted"/>
<feature type="transmembrane region" description="Helical" evidence="6">
    <location>
        <begin position="208"/>
        <end position="226"/>
    </location>
</feature>
<accession>A0A4U6X2R5</accession>
<dbReference type="PANTHER" id="PTHR10924:SF6">
    <property type="entry name" value="SOLUTE CARRIER FAMILY 49 MEMBER A3"/>
    <property type="match status" value="1"/>
</dbReference>
<sequence length="562" mass="60147">MPFSRRPKHKDQTRAVSVADKDISATTAVAADTPDIANHDDYTGEEKKEASKSASPDNRHAKQHTDADADADADAPMPNHAPPGSGFAKLGDDDYDVRDVDSSTSRDIPAAGATRRLGAADDQNSVLEGTTIEYRTYKRRWFGLAQLTLLNIIVSWDWLTFAPVASNAAAYYNVSESAINWLSTAFLFAFVAIFPVTIRILHYGPKPSFMTAAALLLVGNWVRYAGSHARSGGSYPVVMFGQILTGLAQPFVLAAPTRYSDLWFTNRGRVAATALTSLANPLGAALGQLIVPFWVTSPADVSSGVLYVSVISTVACLPAFFIPARPPTPVAPSSRTLKLGIRESFSIVSRSLELWLILVPYALYVGFFNSISSLLNQMMIPYGFSDEEAGIAGALLIVVGLVASAITSPILDRTKKFLLAIKVAVPVIGLSYLAFIWMPETRGIAGPYVVLAVLGAASFSLVPVALELLIELSHPVSPEVTSTIAWAGGQLLGALFIVISDALQASDAADPPRNMKNALVFQAVVAVVIVPLPLFLGMFGRGDKVSLRRVRSDEEGVRQTGP</sequence>
<feature type="region of interest" description="Disordered" evidence="5">
    <location>
        <begin position="1"/>
        <end position="92"/>
    </location>
</feature>
<dbReference type="SUPFAM" id="SSF103473">
    <property type="entry name" value="MFS general substrate transporter"/>
    <property type="match status" value="1"/>
</dbReference>
<keyword evidence="3 6" id="KW-1133">Transmembrane helix</keyword>
<evidence type="ECO:0000256" key="1">
    <source>
        <dbReference type="ARBA" id="ARBA00004141"/>
    </source>
</evidence>
<reference evidence="7 8" key="1">
    <citation type="journal article" date="2019" name="PLoS ONE">
        <title>Comparative genome analysis indicates high evolutionary potential of pathogenicity genes in Colletotrichum tanaceti.</title>
        <authorList>
            <person name="Lelwala R.V."/>
            <person name="Korhonen P.K."/>
            <person name="Young N.D."/>
            <person name="Scott J.B."/>
            <person name="Ades P.A."/>
            <person name="Gasser R.B."/>
            <person name="Taylor P.W.J."/>
        </authorList>
    </citation>
    <scope>NUCLEOTIDE SEQUENCE [LARGE SCALE GENOMIC DNA]</scope>
    <source>
        <strain evidence="7">BRIP57314</strain>
    </source>
</reference>
<comment type="caution">
    <text evidence="7">The sequence shown here is derived from an EMBL/GenBank/DDBJ whole genome shotgun (WGS) entry which is preliminary data.</text>
</comment>
<organism evidence="7 8">
    <name type="scientific">Colletotrichum tanaceti</name>
    <dbReference type="NCBI Taxonomy" id="1306861"/>
    <lineage>
        <taxon>Eukaryota</taxon>
        <taxon>Fungi</taxon>
        <taxon>Dikarya</taxon>
        <taxon>Ascomycota</taxon>
        <taxon>Pezizomycotina</taxon>
        <taxon>Sordariomycetes</taxon>
        <taxon>Hypocreomycetidae</taxon>
        <taxon>Glomerellales</taxon>
        <taxon>Glomerellaceae</taxon>
        <taxon>Colletotrichum</taxon>
        <taxon>Colletotrichum destructivum species complex</taxon>
    </lineage>
</organism>
<feature type="transmembrane region" description="Helical" evidence="6">
    <location>
        <begin position="391"/>
        <end position="411"/>
    </location>
</feature>
<feature type="transmembrane region" description="Helical" evidence="6">
    <location>
        <begin position="352"/>
        <end position="371"/>
    </location>
</feature>
<dbReference type="Gene3D" id="1.20.1250.20">
    <property type="entry name" value="MFS general substrate transporter like domains"/>
    <property type="match status" value="2"/>
</dbReference>
<feature type="transmembrane region" description="Helical" evidence="6">
    <location>
        <begin position="444"/>
        <end position="468"/>
    </location>
</feature>
<feature type="transmembrane region" description="Helical" evidence="6">
    <location>
        <begin position="271"/>
        <end position="295"/>
    </location>
</feature>
<dbReference type="GO" id="GO:0022857">
    <property type="term" value="F:transmembrane transporter activity"/>
    <property type="evidence" value="ECO:0007669"/>
    <property type="project" value="InterPro"/>
</dbReference>
<dbReference type="Pfam" id="PF07690">
    <property type="entry name" value="MFS_1"/>
    <property type="match status" value="1"/>
</dbReference>
<name>A0A4U6X2R5_9PEZI</name>
<keyword evidence="8" id="KW-1185">Reference proteome</keyword>
<gene>
    <name evidence="7" type="primary">mfsd7</name>
    <name evidence="7" type="ORF">CTA1_2832</name>
</gene>
<keyword evidence="4 6" id="KW-0472">Membrane</keyword>
<feature type="transmembrane region" description="Helical" evidence="6">
    <location>
        <begin position="179"/>
        <end position="201"/>
    </location>
</feature>
<evidence type="ECO:0000256" key="3">
    <source>
        <dbReference type="ARBA" id="ARBA00022989"/>
    </source>
</evidence>
<feature type="transmembrane region" description="Helical" evidence="6">
    <location>
        <begin position="238"/>
        <end position="259"/>
    </location>
</feature>
<evidence type="ECO:0000256" key="4">
    <source>
        <dbReference type="ARBA" id="ARBA00023136"/>
    </source>
</evidence>
<dbReference type="InterPro" id="IPR036259">
    <property type="entry name" value="MFS_trans_sf"/>
</dbReference>
<evidence type="ECO:0000256" key="6">
    <source>
        <dbReference type="SAM" id="Phobius"/>
    </source>
</evidence>
<dbReference type="Proteomes" id="UP000310108">
    <property type="component" value="Unassembled WGS sequence"/>
</dbReference>
<evidence type="ECO:0000313" key="7">
    <source>
        <dbReference type="EMBL" id="TKW49294.1"/>
    </source>
</evidence>
<comment type="subcellular location">
    <subcellularLocation>
        <location evidence="1">Membrane</location>
        <topology evidence="1">Multi-pass membrane protein</topology>
    </subcellularLocation>
</comment>
<dbReference type="InterPro" id="IPR049680">
    <property type="entry name" value="FLVCR1-2_SLC49-like"/>
</dbReference>
<feature type="compositionally biased region" description="Basic residues" evidence="5">
    <location>
        <begin position="1"/>
        <end position="11"/>
    </location>
</feature>
<feature type="transmembrane region" description="Helical" evidence="6">
    <location>
        <begin position="418"/>
        <end position="438"/>
    </location>
</feature>
<feature type="transmembrane region" description="Helical" evidence="6">
    <location>
        <begin position="519"/>
        <end position="539"/>
    </location>
</feature>
<dbReference type="AlphaFoldDB" id="A0A4U6X2R5"/>
<feature type="compositionally biased region" description="Basic and acidic residues" evidence="5">
    <location>
        <begin position="37"/>
        <end position="67"/>
    </location>
</feature>
<dbReference type="InterPro" id="IPR011701">
    <property type="entry name" value="MFS"/>
</dbReference>
<protein>
    <submittedName>
        <fullName evidence="7">Major facilitator superfamily domain-containing protein 7</fullName>
    </submittedName>
</protein>
<feature type="transmembrane region" description="Helical" evidence="6">
    <location>
        <begin position="301"/>
        <end position="322"/>
    </location>
</feature>
<evidence type="ECO:0000256" key="5">
    <source>
        <dbReference type="SAM" id="MobiDB-lite"/>
    </source>
</evidence>
<evidence type="ECO:0000256" key="2">
    <source>
        <dbReference type="ARBA" id="ARBA00022692"/>
    </source>
</evidence>
<dbReference type="GO" id="GO:0016020">
    <property type="term" value="C:membrane"/>
    <property type="evidence" value="ECO:0007669"/>
    <property type="project" value="UniProtKB-SubCell"/>
</dbReference>
<keyword evidence="2 6" id="KW-0812">Transmembrane</keyword>